<dbReference type="STRING" id="1842727.RD110_12960"/>
<dbReference type="Gene3D" id="1.10.287.620">
    <property type="entry name" value="Helix Hairpins"/>
    <property type="match status" value="1"/>
</dbReference>
<evidence type="ECO:0000256" key="1">
    <source>
        <dbReference type="ARBA" id="ARBA00022729"/>
    </source>
</evidence>
<dbReference type="InterPro" id="IPR014162">
    <property type="entry name" value="CpoB_C"/>
</dbReference>
<dbReference type="EMBL" id="CP019236">
    <property type="protein sequence ID" value="APW37992.1"/>
    <property type="molecule type" value="Genomic_DNA"/>
</dbReference>
<feature type="signal peptide" evidence="2">
    <location>
        <begin position="1"/>
        <end position="37"/>
    </location>
</feature>
<reference evidence="5 6" key="1">
    <citation type="submission" date="2017-01" db="EMBL/GenBank/DDBJ databases">
        <authorList>
            <person name="Mah S.A."/>
            <person name="Swanson W.J."/>
            <person name="Moy G.W."/>
            <person name="Vacquier V.D."/>
        </authorList>
    </citation>
    <scope>NUCLEOTIDE SEQUENCE [LARGE SCALE GENOMIC DNA]</scope>
    <source>
        <strain evidence="5 6">DCY110</strain>
    </source>
</reference>
<accession>A0A1P8JW62</accession>
<comment type="similarity">
    <text evidence="2">Belongs to the CpoB family.</text>
</comment>
<evidence type="ECO:0000259" key="4">
    <source>
        <dbReference type="Pfam" id="PF13525"/>
    </source>
</evidence>
<dbReference type="SUPFAM" id="SSF48452">
    <property type="entry name" value="TPR-like"/>
    <property type="match status" value="1"/>
</dbReference>
<evidence type="ECO:0000256" key="3">
    <source>
        <dbReference type="PROSITE-ProRule" id="PRU00339"/>
    </source>
</evidence>
<feature type="coiled-coil region" evidence="2">
    <location>
        <begin position="70"/>
        <end position="118"/>
    </location>
</feature>
<evidence type="ECO:0000313" key="6">
    <source>
        <dbReference type="Proteomes" id="UP000186609"/>
    </source>
</evidence>
<feature type="repeat" description="TPR" evidence="3">
    <location>
        <begin position="188"/>
        <end position="221"/>
    </location>
</feature>
<dbReference type="KEGG" id="rhy:RD110_12960"/>
<keyword evidence="2" id="KW-0132">Cell division</keyword>
<keyword evidence="2" id="KW-0131">Cell cycle</keyword>
<dbReference type="Gene3D" id="1.25.40.10">
    <property type="entry name" value="Tetratricopeptide repeat domain"/>
    <property type="match status" value="1"/>
</dbReference>
<keyword evidence="1 2" id="KW-0732">Signal</keyword>
<dbReference type="Pfam" id="PF13525">
    <property type="entry name" value="YfiO"/>
    <property type="match status" value="1"/>
</dbReference>
<dbReference type="GO" id="GO:0030288">
    <property type="term" value="C:outer membrane-bounded periplasmic space"/>
    <property type="evidence" value="ECO:0007669"/>
    <property type="project" value="UniProtKB-UniRule"/>
</dbReference>
<dbReference type="InterPro" id="IPR039565">
    <property type="entry name" value="BamD-like"/>
</dbReference>
<evidence type="ECO:0000256" key="2">
    <source>
        <dbReference type="HAMAP-Rule" id="MF_02066"/>
    </source>
</evidence>
<dbReference type="InterPro" id="IPR019734">
    <property type="entry name" value="TPR_rpt"/>
</dbReference>
<organism evidence="5 6">
    <name type="scientific">Rhodoferax koreensis</name>
    <dbReference type="NCBI Taxonomy" id="1842727"/>
    <lineage>
        <taxon>Bacteria</taxon>
        <taxon>Pseudomonadati</taxon>
        <taxon>Pseudomonadota</taxon>
        <taxon>Betaproteobacteria</taxon>
        <taxon>Burkholderiales</taxon>
        <taxon>Comamonadaceae</taxon>
        <taxon>Rhodoferax</taxon>
    </lineage>
</organism>
<gene>
    <name evidence="2" type="primary">cpoB</name>
    <name evidence="5" type="ORF">RD110_12960</name>
</gene>
<comment type="function">
    <text evidence="2">Mediates coordination of peptidoglycan synthesis and outer membrane constriction during cell division.</text>
</comment>
<feature type="domain" description="Outer membrane lipoprotein BamD-like" evidence="4">
    <location>
        <begin position="151"/>
        <end position="272"/>
    </location>
</feature>
<dbReference type="InterPro" id="IPR034706">
    <property type="entry name" value="CpoB"/>
</dbReference>
<proteinExistence type="inferred from homology"/>
<keyword evidence="2" id="KW-0175">Coiled coil</keyword>
<keyword evidence="3" id="KW-0802">TPR repeat</keyword>
<dbReference type="AlphaFoldDB" id="A0A1P8JW62"/>
<keyword evidence="2" id="KW-0574">Periplasm</keyword>
<protein>
    <recommendedName>
        <fullName evidence="2">Cell division coordinator CpoB</fullName>
    </recommendedName>
</protein>
<dbReference type="NCBIfam" id="TIGR02795">
    <property type="entry name" value="tol_pal_ybgF"/>
    <property type="match status" value="1"/>
</dbReference>
<evidence type="ECO:0000313" key="5">
    <source>
        <dbReference type="EMBL" id="APW37992.1"/>
    </source>
</evidence>
<comment type="subcellular location">
    <subcellularLocation>
        <location evidence="2">Periplasm</location>
    </subcellularLocation>
</comment>
<name>A0A1P8JW62_9BURK</name>
<dbReference type="SMART" id="SM00028">
    <property type="entry name" value="TPR"/>
    <property type="match status" value="2"/>
</dbReference>
<keyword evidence="6" id="KW-1185">Reference proteome</keyword>
<dbReference type="HAMAP" id="MF_02066">
    <property type="entry name" value="CpoB"/>
    <property type="match status" value="1"/>
</dbReference>
<dbReference type="PROSITE" id="PS50005">
    <property type="entry name" value="TPR"/>
    <property type="match status" value="1"/>
</dbReference>
<feature type="chain" id="PRO_5013408788" description="Cell division coordinator CpoB" evidence="2">
    <location>
        <begin position="38"/>
        <end position="273"/>
    </location>
</feature>
<sequence precursor="true">MSTQASMRAMSSVVPVPMRLLALVLGSLWLAAAPAHAALFEDEEARRAILELRQRVDATRQAFDKQAIDLSKLTDENAQLRRSLLDLQGQIDSVRSDLARQRGLDEQLQRDVADLQRKQKDLTQGVEDRLKKIEPTKVTVDGQEFTADPTETRDYEAALATFRKGDFPGAQTGFFEFVKRYPQSGYGPSALFWLGNAQYATRAYKEAVANFRQMLSLAPTHPRAAEAALSIANCQVELKDTKAARKTLEDLIKVYPQSEAAVAAKDRLGKIKS</sequence>
<dbReference type="Proteomes" id="UP000186609">
    <property type="component" value="Chromosome"/>
</dbReference>
<dbReference type="InterPro" id="IPR011990">
    <property type="entry name" value="TPR-like_helical_dom_sf"/>
</dbReference>
<dbReference type="GO" id="GO:0043093">
    <property type="term" value="P:FtsZ-dependent cytokinesis"/>
    <property type="evidence" value="ECO:0007669"/>
    <property type="project" value="UniProtKB-UniRule"/>
</dbReference>